<evidence type="ECO:0000313" key="5">
    <source>
        <dbReference type="Proteomes" id="UP000664466"/>
    </source>
</evidence>
<gene>
    <name evidence="4" type="ORF">J1836_012165</name>
    <name evidence="3" type="ORF">J1836_16775</name>
</gene>
<organism evidence="4">
    <name type="scientific">Thiothrix fructosivorans</name>
    <dbReference type="NCBI Taxonomy" id="111770"/>
    <lineage>
        <taxon>Bacteria</taxon>
        <taxon>Pseudomonadati</taxon>
        <taxon>Pseudomonadota</taxon>
        <taxon>Gammaproteobacteria</taxon>
        <taxon>Thiotrichales</taxon>
        <taxon>Thiotrichaceae</taxon>
        <taxon>Thiothrix</taxon>
    </lineage>
</organism>
<accession>A0A8B0SHX0</accession>
<dbReference type="EMBL" id="CP072748">
    <property type="protein sequence ID" value="QTX09387.1"/>
    <property type="molecule type" value="Genomic_DNA"/>
</dbReference>
<evidence type="ECO:0000313" key="3">
    <source>
        <dbReference type="EMBL" id="MBO0614556.1"/>
    </source>
</evidence>
<reference evidence="3 5" key="1">
    <citation type="submission" date="2021-03" db="EMBL/GenBank/DDBJ databases">
        <title>Draft genome and methylome analysis of Thiotrix fructosivoruns ATCC 49748.</title>
        <authorList>
            <person name="Fomenkov A."/>
            <person name="Grabovich M.Y."/>
            <person name="Roberts R.J."/>
        </authorList>
    </citation>
    <scope>NUCLEOTIDE SEQUENCE [LARGE SCALE GENOMIC DNA]</scope>
    <source>
        <strain evidence="3 5">ATCC 49748</strain>
    </source>
</reference>
<feature type="domain" description="SpoVT-AbrB" evidence="2">
    <location>
        <begin position="2"/>
        <end position="47"/>
    </location>
</feature>
<dbReference type="PROSITE" id="PS51740">
    <property type="entry name" value="SPOVT_ABRB"/>
    <property type="match status" value="1"/>
</dbReference>
<dbReference type="AlphaFoldDB" id="A0A8B0SHX0"/>
<dbReference type="InterPro" id="IPR037914">
    <property type="entry name" value="SpoVT-AbrB_sf"/>
</dbReference>
<dbReference type="Gene3D" id="2.10.260.10">
    <property type="match status" value="1"/>
</dbReference>
<keyword evidence="1 4" id="KW-0238">DNA-binding</keyword>
<evidence type="ECO:0000256" key="1">
    <source>
        <dbReference type="PROSITE-ProRule" id="PRU01076"/>
    </source>
</evidence>
<keyword evidence="5" id="KW-1185">Reference proteome</keyword>
<dbReference type="InterPro" id="IPR007159">
    <property type="entry name" value="SpoVT-AbrB_dom"/>
</dbReference>
<dbReference type="EMBL" id="JAFMPM010000008">
    <property type="protein sequence ID" value="MBO0614556.1"/>
    <property type="molecule type" value="Genomic_DNA"/>
</dbReference>
<sequence length="78" mass="8500">MAIVTSVTSKGQVTIPLKLRQQLGIRAGSKVVFEWVRDHLEIKVKSTPVDVPSSGFGLLKSKRKAVPADFDPASLLQK</sequence>
<protein>
    <submittedName>
        <fullName evidence="4">AbrB/MazE/SpoVT family DNA-binding domain-containing protein</fullName>
    </submittedName>
</protein>
<dbReference type="NCBIfam" id="TIGR01439">
    <property type="entry name" value="lp_hng_hel_AbrB"/>
    <property type="match status" value="1"/>
</dbReference>
<dbReference type="RefSeq" id="WP_207252276.1">
    <property type="nucleotide sequence ID" value="NZ_JAFMPM010000008.1"/>
</dbReference>
<dbReference type="SMART" id="SM00966">
    <property type="entry name" value="SpoVT_AbrB"/>
    <property type="match status" value="1"/>
</dbReference>
<dbReference type="GO" id="GO:0003677">
    <property type="term" value="F:DNA binding"/>
    <property type="evidence" value="ECO:0007669"/>
    <property type="project" value="UniProtKB-UniRule"/>
</dbReference>
<dbReference type="Pfam" id="PF04014">
    <property type="entry name" value="MazE_antitoxin"/>
    <property type="match status" value="1"/>
</dbReference>
<proteinExistence type="predicted"/>
<reference evidence="4" key="2">
    <citation type="submission" date="2021-04" db="EMBL/GenBank/DDBJ databases">
        <title>Complete Genome and methylome analysis of Thiothrix fructosivorans ATCC 49748.</title>
        <authorList>
            <person name="Fomenkov A."/>
            <person name="Sun L."/>
            <person name="Vincze T."/>
            <person name="Grabovich M.Y."/>
            <person name="Roberts R.J."/>
        </authorList>
    </citation>
    <scope>NUCLEOTIDE SEQUENCE</scope>
    <source>
        <strain evidence="4">ATCC 49748</strain>
    </source>
</reference>
<evidence type="ECO:0000259" key="2">
    <source>
        <dbReference type="PROSITE" id="PS51740"/>
    </source>
</evidence>
<dbReference type="Proteomes" id="UP000664466">
    <property type="component" value="Unassembled WGS sequence"/>
</dbReference>
<name>A0A8B0SHX0_9GAMM</name>
<dbReference type="SUPFAM" id="SSF89447">
    <property type="entry name" value="AbrB/MazE/MraZ-like"/>
    <property type="match status" value="1"/>
</dbReference>
<evidence type="ECO:0000313" key="4">
    <source>
        <dbReference type="EMBL" id="QTX09387.1"/>
    </source>
</evidence>